<organism evidence="3 4">
    <name type="scientific">Nitrosovibrio tenuis</name>
    <dbReference type="NCBI Taxonomy" id="1233"/>
    <lineage>
        <taxon>Bacteria</taxon>
        <taxon>Pseudomonadati</taxon>
        <taxon>Pseudomonadota</taxon>
        <taxon>Betaproteobacteria</taxon>
        <taxon>Nitrosomonadales</taxon>
        <taxon>Nitrosomonadaceae</taxon>
        <taxon>Nitrosovibrio</taxon>
    </lineage>
</organism>
<sequence length="406" mass="43552">MKNSWLLSSMFLAGVLTFNAAYAIELRNGFGGPAGYGDLSQLPNDDESSSQLNLPFTLNFFGHHYSSFWANNNGNITFGGPVDTYTPQRFPVSSQPMIAPFWADVDTQGGGAVYTASPNSNTLVTTWNNVGYFDLHNDKVNDFQMTLLNRPDTGAGNFDIEFRYRQLQWTTGDFSGGVRGLGGIPAQAGYDAGDNAHFFALPGSFNSSILQLANTSNVGQDTPGLWTMAIRNGKISDGSSADAPLLPNIVQADGWHFNFNIQLHQTIFIDPLVATGYDFVVNSGPNIESALFPVLAADTDGYDIYGFDNSNNTYDISLGHVHGGDVFSFGAAGVSRFELRDIDIGAGLDPSNTQAFVTGLTFVTAGDVSMTQTPLTVMAPIPEPETYALLLAGLGLISAVARRART</sequence>
<dbReference type="Proteomes" id="UP000198620">
    <property type="component" value="Unassembled WGS sequence"/>
</dbReference>
<dbReference type="InterPro" id="IPR003886">
    <property type="entry name" value="NIDO_dom"/>
</dbReference>
<dbReference type="EMBL" id="FOBH01000003">
    <property type="protein sequence ID" value="SEK80135.1"/>
    <property type="molecule type" value="Genomic_DNA"/>
</dbReference>
<keyword evidence="1" id="KW-1015">Disulfide bond</keyword>
<accession>A0A1H7K2M8</accession>
<dbReference type="AlphaFoldDB" id="A0A1H7K2M8"/>
<evidence type="ECO:0000256" key="1">
    <source>
        <dbReference type="ARBA" id="ARBA00023157"/>
    </source>
</evidence>
<dbReference type="Pfam" id="PF06119">
    <property type="entry name" value="NIDO"/>
    <property type="match status" value="1"/>
</dbReference>
<evidence type="ECO:0000259" key="2">
    <source>
        <dbReference type="SMART" id="SM00539"/>
    </source>
</evidence>
<name>A0A1H7K2M8_9PROT</name>
<protein>
    <submittedName>
        <fullName evidence="3">PEP-CTERM protein-sorting domain-containing protein</fullName>
    </submittedName>
</protein>
<dbReference type="RefSeq" id="WP_090827865.1">
    <property type="nucleotide sequence ID" value="NZ_FOBH01000003.1"/>
</dbReference>
<dbReference type="InterPro" id="IPR051495">
    <property type="entry name" value="Epithelial_Barrier/Signaling"/>
</dbReference>
<dbReference type="SMART" id="SM00539">
    <property type="entry name" value="NIDO"/>
    <property type="match status" value="1"/>
</dbReference>
<dbReference type="PANTHER" id="PTHR13802:SF52">
    <property type="entry name" value="MUCIN-4"/>
    <property type="match status" value="1"/>
</dbReference>
<dbReference type="Pfam" id="PF07589">
    <property type="entry name" value="PEP-CTERM"/>
    <property type="match status" value="1"/>
</dbReference>
<evidence type="ECO:0000313" key="3">
    <source>
        <dbReference type="EMBL" id="SEK80135.1"/>
    </source>
</evidence>
<dbReference type="NCBIfam" id="TIGR02595">
    <property type="entry name" value="PEP_CTERM"/>
    <property type="match status" value="1"/>
</dbReference>
<feature type="domain" description="NIDO" evidence="2">
    <location>
        <begin position="100"/>
        <end position="235"/>
    </location>
</feature>
<dbReference type="OrthoDB" id="5762321at2"/>
<evidence type="ECO:0000313" key="4">
    <source>
        <dbReference type="Proteomes" id="UP000198620"/>
    </source>
</evidence>
<dbReference type="PANTHER" id="PTHR13802">
    <property type="entry name" value="MUCIN 4-RELATED"/>
    <property type="match status" value="1"/>
</dbReference>
<dbReference type="STRING" id="1233.SAMN05216387_10361"/>
<gene>
    <name evidence="3" type="ORF">SAMN05216387_10361</name>
</gene>
<reference evidence="3 4" key="1">
    <citation type="submission" date="2016-10" db="EMBL/GenBank/DDBJ databases">
        <authorList>
            <person name="de Groot N.N."/>
        </authorList>
    </citation>
    <scope>NUCLEOTIDE SEQUENCE [LARGE SCALE GENOMIC DNA]</scope>
    <source>
        <strain evidence="3 4">Nv1</strain>
    </source>
</reference>
<dbReference type="InterPro" id="IPR013424">
    <property type="entry name" value="Ice-binding_C"/>
</dbReference>
<proteinExistence type="predicted"/>
<dbReference type="GO" id="GO:0007160">
    <property type="term" value="P:cell-matrix adhesion"/>
    <property type="evidence" value="ECO:0007669"/>
    <property type="project" value="InterPro"/>
</dbReference>
<keyword evidence="4" id="KW-1185">Reference proteome</keyword>